<proteinExistence type="predicted"/>
<gene>
    <name evidence="1" type="ORF">C725_1228</name>
</gene>
<dbReference type="AlphaFoldDB" id="M2U5N6"/>
<reference evidence="1 2" key="1">
    <citation type="journal article" date="2013" name="Genome Announc.">
        <title>Draft Genome Sequence of Strain JLT2015T, Belonging to the Family Sphingomonadaceae of the Alphaproteobacteria.</title>
        <authorList>
            <person name="Tang K."/>
            <person name="Liu K."/>
            <person name="Li S."/>
            <person name="Jiao N."/>
        </authorList>
    </citation>
    <scope>NUCLEOTIDE SEQUENCE [LARGE SCALE GENOMIC DNA]</scope>
    <source>
        <strain evidence="1 2">JLT2015</strain>
    </source>
</reference>
<dbReference type="Proteomes" id="UP000011717">
    <property type="component" value="Unassembled WGS sequence"/>
</dbReference>
<organism evidence="1 2">
    <name type="scientific">Pacificimonas flava</name>
    <dbReference type="NCBI Taxonomy" id="1234595"/>
    <lineage>
        <taxon>Bacteria</taxon>
        <taxon>Pseudomonadati</taxon>
        <taxon>Pseudomonadota</taxon>
        <taxon>Alphaproteobacteria</taxon>
        <taxon>Sphingomonadales</taxon>
        <taxon>Sphingosinicellaceae</taxon>
        <taxon>Pacificimonas</taxon>
    </lineage>
</organism>
<accession>M2U5N6</accession>
<evidence type="ECO:0000313" key="1">
    <source>
        <dbReference type="EMBL" id="EMD83327.1"/>
    </source>
</evidence>
<dbReference type="OrthoDB" id="793614at2"/>
<comment type="caution">
    <text evidence="1">The sequence shown here is derived from an EMBL/GenBank/DDBJ whole genome shotgun (WGS) entry which is preliminary data.</text>
</comment>
<keyword evidence="2" id="KW-1185">Reference proteome</keyword>
<evidence type="ECO:0000313" key="2">
    <source>
        <dbReference type="Proteomes" id="UP000011717"/>
    </source>
</evidence>
<dbReference type="EMBL" id="AMRV01000003">
    <property type="protein sequence ID" value="EMD83327.1"/>
    <property type="molecule type" value="Genomic_DNA"/>
</dbReference>
<sequence>MLINWCYKGIAESADFDDAMAERVVMETGLMSKWITAHSGLSLTSVQGPQQTALSAFALDDHVNDYDAVKDFTPYISLGAGCMEYQGPGVPPVPFPALATAAEFATTWGTTSGYVFSLWVVTSPQEASDLPGLAEEVRNLRLFSHFHYYHHEGEIAAKLYVPRRQVECVFKVDALGNPIAASWTGGGSVLDNPEFVGPNAISNVIAAL</sequence>
<dbReference type="RefSeq" id="WP_008600964.1">
    <property type="nucleotide sequence ID" value="NZ_AMRV01000003.1"/>
</dbReference>
<protein>
    <submittedName>
        <fullName evidence="1">Uncharacterized protein</fullName>
    </submittedName>
</protein>
<name>M2U5N6_9SPHN</name>